<evidence type="ECO:0000313" key="1">
    <source>
        <dbReference type="EMBL" id="KKM24821.1"/>
    </source>
</evidence>
<sequence length="141" mass="15991">MEETVRILEELFDKGFATRDLPILGDKLSATVRSLSGKDQLEIEFKMGKDKTKNSPAAYIIHSYSLELLCKTVVSYGDKVFKDSEGTREFLENLTNSIIDKLVKAQNALEKDIRTALELDKIEENFSETGHLPEKSEQHPE</sequence>
<organism evidence="1">
    <name type="scientific">marine sediment metagenome</name>
    <dbReference type="NCBI Taxonomy" id="412755"/>
    <lineage>
        <taxon>unclassified sequences</taxon>
        <taxon>metagenomes</taxon>
        <taxon>ecological metagenomes</taxon>
    </lineage>
</organism>
<accession>A0A0F9IB26</accession>
<proteinExistence type="predicted"/>
<dbReference type="EMBL" id="LAZR01012843">
    <property type="protein sequence ID" value="KKM24821.1"/>
    <property type="molecule type" value="Genomic_DNA"/>
</dbReference>
<dbReference type="AlphaFoldDB" id="A0A0F9IB26"/>
<gene>
    <name evidence="1" type="ORF">LCGC14_1601260</name>
</gene>
<comment type="caution">
    <text evidence="1">The sequence shown here is derived from an EMBL/GenBank/DDBJ whole genome shotgun (WGS) entry which is preliminary data.</text>
</comment>
<name>A0A0F9IB26_9ZZZZ</name>
<reference evidence="1" key="1">
    <citation type="journal article" date="2015" name="Nature">
        <title>Complex archaea that bridge the gap between prokaryotes and eukaryotes.</title>
        <authorList>
            <person name="Spang A."/>
            <person name="Saw J.H."/>
            <person name="Jorgensen S.L."/>
            <person name="Zaremba-Niedzwiedzka K."/>
            <person name="Martijn J."/>
            <person name="Lind A.E."/>
            <person name="van Eijk R."/>
            <person name="Schleper C."/>
            <person name="Guy L."/>
            <person name="Ettema T.J."/>
        </authorList>
    </citation>
    <scope>NUCLEOTIDE SEQUENCE</scope>
</reference>
<protein>
    <submittedName>
        <fullName evidence="1">Uncharacterized protein</fullName>
    </submittedName>
</protein>